<dbReference type="PANTHER" id="PTHR28208">
    <property type="entry name" value="PHOSPHATIDATE PHOSPHATASE APP1"/>
    <property type="match status" value="1"/>
</dbReference>
<sequence length="390" mass="44331">MQTSDPSSLNQQVRRWLTRAASSVDDFADDAIRKLRRSRQWVGVPQIQSYRGYATPEHIHLRGRVLTNPPREIRGRQDRWWQNLSNSYRRFASDEVPGVLLEAEWDGETYPSQSDREGYFHFQIPDHRTEPASQLWTEARVCIAEHDAVSSLESITTCPILNIPETATYGVISDVDDTILHSSATDFLTMAKLTLLSNARSRAPLEGAAELYQCMQRRGTLHGPNCNPIFYVSSSPWNLYDLLDEFLQHNSIPSGPLFLRDLGVDPDKFIAAGHDHKLHRALEIMNDLPHLPFVLVGDSGQQDARLYATAAEKMGDRIRAIFIRDVDPLSNSKHDERVTQWQERSYRAGVPMHLVKDSTEAAEIAVQLELLQPETLATIREATDRDHQRG</sequence>
<dbReference type="PANTHER" id="PTHR28208:SF3">
    <property type="entry name" value="PHOSPHATIDATE PHOSPHATASE APP1"/>
    <property type="match status" value="1"/>
</dbReference>
<dbReference type="Proteomes" id="UP001430306">
    <property type="component" value="Unassembled WGS sequence"/>
</dbReference>
<comment type="caution">
    <text evidence="2">The sequence shown here is derived from an EMBL/GenBank/DDBJ whole genome shotgun (WGS) entry which is preliminary data.</text>
</comment>
<accession>A0ABS8NER6</accession>
<dbReference type="EMBL" id="JAJKFW010000014">
    <property type="protein sequence ID" value="MCC9642049.1"/>
    <property type="molecule type" value="Genomic_DNA"/>
</dbReference>
<keyword evidence="3" id="KW-1185">Reference proteome</keyword>
<evidence type="ECO:0000313" key="2">
    <source>
        <dbReference type="EMBL" id="MCC9642049.1"/>
    </source>
</evidence>
<protein>
    <submittedName>
        <fullName evidence="2">DUF2183 domain-containing protein</fullName>
    </submittedName>
</protein>
<name>A0ABS8NER6_9BACT</name>
<dbReference type="RefSeq" id="WP_230272663.1">
    <property type="nucleotide sequence ID" value="NZ_JAJKFW010000014.1"/>
</dbReference>
<dbReference type="Pfam" id="PF09949">
    <property type="entry name" value="APP1_cat"/>
    <property type="match status" value="1"/>
</dbReference>
<dbReference type="InterPro" id="IPR019236">
    <property type="entry name" value="APP1_cat"/>
</dbReference>
<organism evidence="2 3">
    <name type="scientific">Rhodopirellula halodulae</name>
    <dbReference type="NCBI Taxonomy" id="2894198"/>
    <lineage>
        <taxon>Bacteria</taxon>
        <taxon>Pseudomonadati</taxon>
        <taxon>Planctomycetota</taxon>
        <taxon>Planctomycetia</taxon>
        <taxon>Pirellulales</taxon>
        <taxon>Pirellulaceae</taxon>
        <taxon>Rhodopirellula</taxon>
    </lineage>
</organism>
<dbReference type="InterPro" id="IPR052935">
    <property type="entry name" value="Mg2+_PAP"/>
</dbReference>
<reference evidence="2" key="1">
    <citation type="submission" date="2021-11" db="EMBL/GenBank/DDBJ databases">
        <title>Genome sequence.</title>
        <authorList>
            <person name="Sun Q."/>
        </authorList>
    </citation>
    <scope>NUCLEOTIDE SEQUENCE</scope>
    <source>
        <strain evidence="2">JC740</strain>
    </source>
</reference>
<proteinExistence type="predicted"/>
<feature type="domain" description="Phosphatidate phosphatase APP1 catalytic" evidence="1">
    <location>
        <begin position="169"/>
        <end position="325"/>
    </location>
</feature>
<evidence type="ECO:0000313" key="3">
    <source>
        <dbReference type="Proteomes" id="UP001430306"/>
    </source>
</evidence>
<evidence type="ECO:0000259" key="1">
    <source>
        <dbReference type="Pfam" id="PF09949"/>
    </source>
</evidence>
<gene>
    <name evidence="2" type="ORF">LOC71_07160</name>
</gene>